<evidence type="ECO:0000313" key="5">
    <source>
        <dbReference type="EMBL" id="KAF5834025.1"/>
    </source>
</evidence>
<dbReference type="Gene3D" id="3.30.540.10">
    <property type="entry name" value="Fructose-1,6-Bisphosphatase, subunit A, domain 1"/>
    <property type="match status" value="1"/>
</dbReference>
<dbReference type="EC" id="3.1.3.25" evidence="4"/>
<comment type="cofactor">
    <cofactor evidence="4">
        <name>Mg(2+)</name>
        <dbReference type="ChEBI" id="CHEBI:18420"/>
    </cofactor>
</comment>
<dbReference type="Proteomes" id="UP000815325">
    <property type="component" value="Unassembled WGS sequence"/>
</dbReference>
<evidence type="ECO:0000256" key="1">
    <source>
        <dbReference type="ARBA" id="ARBA00009759"/>
    </source>
</evidence>
<dbReference type="InterPro" id="IPR020583">
    <property type="entry name" value="Inositol_monoP_metal-BS"/>
</dbReference>
<protein>
    <recommendedName>
        <fullName evidence="4">Inositol-1-monophosphatase</fullName>
        <ecNumber evidence="4">3.1.3.25</ecNumber>
    </recommendedName>
</protein>
<evidence type="ECO:0000256" key="2">
    <source>
        <dbReference type="ARBA" id="ARBA00022723"/>
    </source>
</evidence>
<reference evidence="5" key="1">
    <citation type="submission" date="2017-08" db="EMBL/GenBank/DDBJ databases">
        <authorList>
            <person name="Polle J.E."/>
            <person name="Barry K."/>
            <person name="Cushman J."/>
            <person name="Schmutz J."/>
            <person name="Tran D."/>
            <person name="Hathwaick L.T."/>
            <person name="Yim W.C."/>
            <person name="Jenkins J."/>
            <person name="Mckie-Krisberg Z.M."/>
            <person name="Prochnik S."/>
            <person name="Lindquist E."/>
            <person name="Dockter R.B."/>
            <person name="Adam C."/>
            <person name="Molina H."/>
            <person name="Bunkerborg J."/>
            <person name="Jin E."/>
            <person name="Buchheim M."/>
            <person name="Magnuson J."/>
        </authorList>
    </citation>
    <scope>NUCLEOTIDE SEQUENCE</scope>
    <source>
        <strain evidence="5">CCAP 19/18</strain>
    </source>
</reference>
<dbReference type="InterPro" id="IPR000760">
    <property type="entry name" value="Inositol_monophosphatase-like"/>
</dbReference>
<dbReference type="Gene3D" id="3.40.190.80">
    <property type="match status" value="1"/>
</dbReference>
<dbReference type="PANTHER" id="PTHR20854:SF17">
    <property type="entry name" value="PHOSPHATASE IMPL1, CHLOROPLASTIC"/>
    <property type="match status" value="1"/>
</dbReference>
<evidence type="ECO:0000256" key="4">
    <source>
        <dbReference type="RuleBase" id="RU364068"/>
    </source>
</evidence>
<keyword evidence="3 4" id="KW-0460">Magnesium</keyword>
<dbReference type="SUPFAM" id="SSF56655">
    <property type="entry name" value="Carbohydrate phosphatase"/>
    <property type="match status" value="1"/>
</dbReference>
<evidence type="ECO:0000256" key="3">
    <source>
        <dbReference type="ARBA" id="ARBA00022842"/>
    </source>
</evidence>
<dbReference type="InterPro" id="IPR033942">
    <property type="entry name" value="IMPase"/>
</dbReference>
<name>A0ABQ7GHD9_DUNSA</name>
<comment type="similarity">
    <text evidence="1 4">Belongs to the inositol monophosphatase superfamily.</text>
</comment>
<dbReference type="PANTHER" id="PTHR20854">
    <property type="entry name" value="INOSITOL MONOPHOSPHATASE"/>
    <property type="match status" value="1"/>
</dbReference>
<dbReference type="CDD" id="cd01639">
    <property type="entry name" value="IMPase"/>
    <property type="match status" value="1"/>
</dbReference>
<proteinExistence type="inferred from homology"/>
<organism evidence="5 6">
    <name type="scientific">Dunaliella salina</name>
    <name type="common">Green alga</name>
    <name type="synonym">Protococcus salinus</name>
    <dbReference type="NCBI Taxonomy" id="3046"/>
    <lineage>
        <taxon>Eukaryota</taxon>
        <taxon>Viridiplantae</taxon>
        <taxon>Chlorophyta</taxon>
        <taxon>core chlorophytes</taxon>
        <taxon>Chlorophyceae</taxon>
        <taxon>CS clade</taxon>
        <taxon>Chlamydomonadales</taxon>
        <taxon>Dunaliellaceae</taxon>
        <taxon>Dunaliella</taxon>
    </lineage>
</organism>
<sequence>MMLTKRCSVLASTHSTQLKRTSVFSRSAPASPKLSLWHSACMPGSYQQPALLTTAKHGQHLGRPLSLCAGAPSPDVPLATSGPEPLPELLRAATAAAQDGAKVISAAVDQPRKITMKGATDLVTETDRLSEEAVLRVINKAYPDHAVLGEEGGVSGNTQSEYLWVVDPIDGTTNFAHSYPSFAVSVGVLHRGTPIVGCVVEFLGGPHAWGTRTFTAHKGGGAFCNGHPIRTSTNPEVTRSLLVTGFGYDHGPAWRSNMELFKELTDVSQGVRRLGAAAVDLCHVALGIVDATWEYQLKPWDVTGGCVILLEAGGRLTTMDGQPYSVFSRSMLASNGPLHPQLLQYMQPKTEALLRQGFDLSEWYVPKGYNLK</sequence>
<dbReference type="PRINTS" id="PR00377">
    <property type="entry name" value="IMPHPHTASES"/>
</dbReference>
<dbReference type="EMBL" id="MU069779">
    <property type="protein sequence ID" value="KAF5834025.1"/>
    <property type="molecule type" value="Genomic_DNA"/>
</dbReference>
<gene>
    <name evidence="5" type="ORF">DUNSADRAFT_9464</name>
</gene>
<comment type="caution">
    <text evidence="5">The sequence shown here is derived from an EMBL/GenBank/DDBJ whole genome shotgun (WGS) entry which is preliminary data.</text>
</comment>
<comment type="pathway">
    <text evidence="4">Polyol metabolism; myo-inositol biosynthesis; myo-inositol from D-glucose 6-phosphate: step 2/2.</text>
</comment>
<keyword evidence="2 4" id="KW-0479">Metal-binding</keyword>
<dbReference type="PROSITE" id="PS00629">
    <property type="entry name" value="IMP_1"/>
    <property type="match status" value="1"/>
</dbReference>
<dbReference type="Pfam" id="PF00459">
    <property type="entry name" value="Inositol_P"/>
    <property type="match status" value="1"/>
</dbReference>
<keyword evidence="6" id="KW-1185">Reference proteome</keyword>
<keyword evidence="4" id="KW-0378">Hydrolase</keyword>
<accession>A0ABQ7GHD9</accession>
<evidence type="ECO:0000313" key="6">
    <source>
        <dbReference type="Proteomes" id="UP000815325"/>
    </source>
</evidence>
<comment type="catalytic activity">
    <reaction evidence="4">
        <text>a myo-inositol phosphate + H2O = myo-inositol + phosphate</text>
        <dbReference type="Rhea" id="RHEA:24056"/>
        <dbReference type="ChEBI" id="CHEBI:15377"/>
        <dbReference type="ChEBI" id="CHEBI:17268"/>
        <dbReference type="ChEBI" id="CHEBI:43474"/>
        <dbReference type="ChEBI" id="CHEBI:84139"/>
        <dbReference type="EC" id="3.1.3.25"/>
    </reaction>
</comment>